<reference evidence="1" key="1">
    <citation type="submission" date="2025-08" db="UniProtKB">
        <authorList>
            <consortium name="Ensembl"/>
        </authorList>
    </citation>
    <scope>IDENTIFICATION</scope>
</reference>
<evidence type="ECO:0000313" key="1">
    <source>
        <dbReference type="Ensembl" id="ENSZALP00000010174.1"/>
    </source>
</evidence>
<organism evidence="1 2">
    <name type="scientific">Zonotrichia albicollis</name>
    <name type="common">White-throated sparrow</name>
    <name type="synonym">Fringilla albicollis</name>
    <dbReference type="NCBI Taxonomy" id="44394"/>
    <lineage>
        <taxon>Eukaryota</taxon>
        <taxon>Metazoa</taxon>
        <taxon>Chordata</taxon>
        <taxon>Craniata</taxon>
        <taxon>Vertebrata</taxon>
        <taxon>Euteleostomi</taxon>
        <taxon>Archelosauria</taxon>
        <taxon>Archosauria</taxon>
        <taxon>Dinosauria</taxon>
        <taxon>Saurischia</taxon>
        <taxon>Theropoda</taxon>
        <taxon>Coelurosauria</taxon>
        <taxon>Aves</taxon>
        <taxon>Neognathae</taxon>
        <taxon>Neoaves</taxon>
        <taxon>Telluraves</taxon>
        <taxon>Australaves</taxon>
        <taxon>Passeriformes</taxon>
        <taxon>Passerellidae</taxon>
        <taxon>Zonotrichia</taxon>
    </lineage>
</organism>
<reference evidence="1" key="2">
    <citation type="submission" date="2025-09" db="UniProtKB">
        <authorList>
            <consortium name="Ensembl"/>
        </authorList>
    </citation>
    <scope>IDENTIFICATION</scope>
</reference>
<dbReference type="Proteomes" id="UP000694413">
    <property type="component" value="Unassembled WGS sequence"/>
</dbReference>
<dbReference type="AlphaFoldDB" id="A0A8D2MQZ5"/>
<sequence length="95" mass="10730">MGPEEHFAVQPPSKPSLLYGHKAELPHSSKMCHLPGHQTKVSCEHLSEHCQSTACLVWRLCRASCRKAFLQKAQQVTLQVKATDSYKSQRTARKM</sequence>
<dbReference type="Ensembl" id="ENSZALT00000014093.1">
    <property type="protein sequence ID" value="ENSZALP00000010174.1"/>
    <property type="gene ID" value="ENSZALG00000008635.1"/>
</dbReference>
<evidence type="ECO:0000313" key="2">
    <source>
        <dbReference type="Proteomes" id="UP000694413"/>
    </source>
</evidence>
<proteinExistence type="predicted"/>
<name>A0A8D2MQZ5_ZONAL</name>
<accession>A0A8D2MQZ5</accession>
<keyword evidence="2" id="KW-1185">Reference proteome</keyword>
<protein>
    <submittedName>
        <fullName evidence="1">Uncharacterized protein</fullName>
    </submittedName>
</protein>